<evidence type="ECO:0000313" key="6">
    <source>
        <dbReference type="Proteomes" id="UP001597068"/>
    </source>
</evidence>
<dbReference type="NCBIfam" id="TIGR00350">
    <property type="entry name" value="lytR_cpsA_psr"/>
    <property type="match status" value="1"/>
</dbReference>
<dbReference type="Proteomes" id="UP001597068">
    <property type="component" value="Unassembled WGS sequence"/>
</dbReference>
<keyword evidence="3" id="KW-1133">Transmembrane helix</keyword>
<feature type="region of interest" description="Disordered" evidence="2">
    <location>
        <begin position="428"/>
        <end position="485"/>
    </location>
</feature>
<feature type="domain" description="Cell envelope-related transcriptional attenuator" evidence="4">
    <location>
        <begin position="169"/>
        <end position="348"/>
    </location>
</feature>
<protein>
    <submittedName>
        <fullName evidence="5">LCP family protein</fullName>
    </submittedName>
</protein>
<gene>
    <name evidence="5" type="ORF">ACFQ04_03260</name>
</gene>
<dbReference type="InterPro" id="IPR050922">
    <property type="entry name" value="LytR/CpsA/Psr_CW_biosynth"/>
</dbReference>
<feature type="region of interest" description="Disordered" evidence="2">
    <location>
        <begin position="1"/>
        <end position="83"/>
    </location>
</feature>
<dbReference type="PANTHER" id="PTHR33392:SF6">
    <property type="entry name" value="POLYISOPRENYL-TEICHOIC ACID--PEPTIDOGLYCAN TEICHOIC ACID TRANSFERASE TAGU"/>
    <property type="match status" value="1"/>
</dbReference>
<proteinExistence type="inferred from homology"/>
<evidence type="ECO:0000259" key="4">
    <source>
        <dbReference type="Pfam" id="PF03816"/>
    </source>
</evidence>
<evidence type="ECO:0000256" key="1">
    <source>
        <dbReference type="ARBA" id="ARBA00006068"/>
    </source>
</evidence>
<reference evidence="6" key="1">
    <citation type="journal article" date="2019" name="Int. J. Syst. Evol. Microbiol.">
        <title>The Global Catalogue of Microorganisms (GCM) 10K type strain sequencing project: providing services to taxonomists for standard genome sequencing and annotation.</title>
        <authorList>
            <consortium name="The Broad Institute Genomics Platform"/>
            <consortium name="The Broad Institute Genome Sequencing Center for Infectious Disease"/>
            <person name="Wu L."/>
            <person name="Ma J."/>
        </authorList>
    </citation>
    <scope>NUCLEOTIDE SEQUENCE [LARGE SCALE GENOMIC DNA]</scope>
    <source>
        <strain evidence="6">CCUG 50873</strain>
    </source>
</reference>
<comment type="caution">
    <text evidence="5">The sequence shown here is derived from an EMBL/GenBank/DDBJ whole genome shotgun (WGS) entry which is preliminary data.</text>
</comment>
<evidence type="ECO:0000256" key="3">
    <source>
        <dbReference type="SAM" id="Phobius"/>
    </source>
</evidence>
<sequence length="485" mass="50975">MTPDPPPRRRPTAGELLRAQAERDGAVSDLAAAFGTAPEPPERETPPRRPRAERRSREPRAQRGPRRAGAPRPPRAARRRSPLAVPRVTAAVLSCAVLVACGIGWAGARQVTSGFHTSNVLANGPKSRDGAENILLMGLDTRNDRDGNPLPPDVLAQLHAGDGSEGGYNTNTLILLHVPADGKQIVAFSIPRDDYVSMVNPDGSIGIDGTDKAKIKEAYGRRKAQAENELAAQGVTDPTQLETQGRDAGRAETVATVRALTGVPIDRFAEVSLVGFYDIAKALGGVTVCLNHPVSDSYSGARFPAGVHKLNAAQALAFVRQRHGLDNGDLDRTHRQQAFLLSVEHELQSSGVFSDLGKLSALVGVAQRDVVLSSGWNLVDDAQQLGSIAGQSVTFTTLPVVRYDTVDGQDVNVIDPDAIRRQVQTAFGIAPPPSSTSADPSSTASEAVAASSSAVSSDTGDGDTDSTPDQGRPVTTTASGIPCVN</sequence>
<dbReference type="Pfam" id="PF03816">
    <property type="entry name" value="LytR_cpsA_psr"/>
    <property type="match status" value="1"/>
</dbReference>
<keyword evidence="6" id="KW-1185">Reference proteome</keyword>
<dbReference type="EMBL" id="JBHTIL010000001">
    <property type="protein sequence ID" value="MFD0924746.1"/>
    <property type="molecule type" value="Genomic_DNA"/>
</dbReference>
<comment type="similarity">
    <text evidence="1">Belongs to the LytR/CpsA/Psr (LCP) family.</text>
</comment>
<keyword evidence="3" id="KW-0812">Transmembrane</keyword>
<name>A0ABW3G6S7_9NOCA</name>
<evidence type="ECO:0000313" key="5">
    <source>
        <dbReference type="EMBL" id="MFD0924746.1"/>
    </source>
</evidence>
<feature type="transmembrane region" description="Helical" evidence="3">
    <location>
        <begin position="88"/>
        <end position="108"/>
    </location>
</feature>
<feature type="compositionally biased region" description="Low complexity" evidence="2">
    <location>
        <begin position="435"/>
        <end position="459"/>
    </location>
</feature>
<dbReference type="Gene3D" id="3.40.630.190">
    <property type="entry name" value="LCP protein"/>
    <property type="match status" value="1"/>
</dbReference>
<dbReference type="PANTHER" id="PTHR33392">
    <property type="entry name" value="POLYISOPRENYL-TEICHOIC ACID--PEPTIDOGLYCAN TEICHOIC ACID TRANSFERASE TAGU"/>
    <property type="match status" value="1"/>
</dbReference>
<dbReference type="InterPro" id="IPR004474">
    <property type="entry name" value="LytR_CpsA_psr"/>
</dbReference>
<dbReference type="RefSeq" id="WP_253647248.1">
    <property type="nucleotide sequence ID" value="NZ_BAAAMO010000002.1"/>
</dbReference>
<accession>A0ABW3G6S7</accession>
<evidence type="ECO:0000256" key="2">
    <source>
        <dbReference type="SAM" id="MobiDB-lite"/>
    </source>
</evidence>
<organism evidence="5 6">
    <name type="scientific">Williamsia deligens</name>
    <dbReference type="NCBI Taxonomy" id="321325"/>
    <lineage>
        <taxon>Bacteria</taxon>
        <taxon>Bacillati</taxon>
        <taxon>Actinomycetota</taxon>
        <taxon>Actinomycetes</taxon>
        <taxon>Mycobacteriales</taxon>
        <taxon>Nocardiaceae</taxon>
        <taxon>Williamsia</taxon>
    </lineage>
</organism>
<keyword evidence="3" id="KW-0472">Membrane</keyword>